<dbReference type="PANTHER" id="PTHR20883">
    <property type="entry name" value="PHYTANOYL-COA DIOXYGENASE DOMAIN CONTAINING 1"/>
    <property type="match status" value="1"/>
</dbReference>
<dbReference type="OrthoDB" id="9791262at2"/>
<gene>
    <name evidence="2" type="ORF">CBY09_04315</name>
</gene>
<dbReference type="GO" id="GO:0016706">
    <property type="term" value="F:2-oxoglutarate-dependent dioxygenase activity"/>
    <property type="evidence" value="ECO:0007669"/>
    <property type="project" value="UniProtKB-ARBA"/>
</dbReference>
<dbReference type="Gene3D" id="2.60.120.620">
    <property type="entry name" value="q2cbj1_9rhob like domain"/>
    <property type="match status" value="1"/>
</dbReference>
<comment type="cofactor">
    <cofactor evidence="1">
        <name>Fe(2+)</name>
        <dbReference type="ChEBI" id="CHEBI:29033"/>
    </cofactor>
</comment>
<keyword evidence="2" id="KW-0223">Dioxygenase</keyword>
<dbReference type="Proteomes" id="UP000215441">
    <property type="component" value="Unassembled WGS sequence"/>
</dbReference>
<evidence type="ECO:0000256" key="1">
    <source>
        <dbReference type="ARBA" id="ARBA00001954"/>
    </source>
</evidence>
<keyword evidence="3" id="KW-1185">Reference proteome</keyword>
<keyword evidence="2" id="KW-0560">Oxidoreductase</keyword>
<dbReference type="SUPFAM" id="SSF51197">
    <property type="entry name" value="Clavaminate synthase-like"/>
    <property type="match status" value="1"/>
</dbReference>
<name>A0A235ERM3_9BURK</name>
<evidence type="ECO:0000313" key="2">
    <source>
        <dbReference type="EMBL" id="OYD51065.1"/>
    </source>
</evidence>
<comment type="caution">
    <text evidence="2">The sequence shown here is derived from an EMBL/GenBank/DDBJ whole genome shotgun (WGS) entry which is preliminary data.</text>
</comment>
<dbReference type="EMBL" id="NOIG01000004">
    <property type="protein sequence ID" value="OYD51065.1"/>
    <property type="molecule type" value="Genomic_DNA"/>
</dbReference>
<dbReference type="Pfam" id="PF05721">
    <property type="entry name" value="PhyH"/>
    <property type="match status" value="1"/>
</dbReference>
<dbReference type="RefSeq" id="WP_094286761.1">
    <property type="nucleotide sequence ID" value="NZ_NOIG01000004.1"/>
</dbReference>
<sequence length="225" mass="24228">MLRTAFATQGFVLLPGVLTASECADLADQVETPGRSRSGGTRSLLAQPWCMALARRLRSLPALSVVLDVQSVAVQCTFFEKTTARNWLVPLHQDLSIPVATQVAHPGLQGWSEKEGEFFVQPPVQVLEQLVAVRLHLDACQADDGALRVVPGSHNAGVLSPDSARSWRDQAGEVACSTAAGTALVMRPLLLHASSKATGSSRRRVLHFVFGPRELPHGLGWHQMA</sequence>
<dbReference type="PANTHER" id="PTHR20883:SF48">
    <property type="entry name" value="ECTOINE DIOXYGENASE"/>
    <property type="match status" value="1"/>
</dbReference>
<organism evidence="2 3">
    <name type="scientific">Acidovorax kalamii</name>
    <dbReference type="NCBI Taxonomy" id="2004485"/>
    <lineage>
        <taxon>Bacteria</taxon>
        <taxon>Pseudomonadati</taxon>
        <taxon>Pseudomonadota</taxon>
        <taxon>Betaproteobacteria</taxon>
        <taxon>Burkholderiales</taxon>
        <taxon>Comamonadaceae</taxon>
        <taxon>Acidovorax</taxon>
    </lineage>
</organism>
<dbReference type="InterPro" id="IPR008775">
    <property type="entry name" value="Phytyl_CoA_dOase-like"/>
</dbReference>
<proteinExistence type="predicted"/>
<dbReference type="GO" id="GO:0005506">
    <property type="term" value="F:iron ion binding"/>
    <property type="evidence" value="ECO:0007669"/>
    <property type="project" value="UniProtKB-ARBA"/>
</dbReference>
<accession>A0A235ERM3</accession>
<reference evidence="2 3" key="1">
    <citation type="submission" date="2017-07" db="EMBL/GenBank/DDBJ databases">
        <title>Acidovorax KNDSW TSA 6 genome sequence and assembly.</title>
        <authorList>
            <person name="Mayilraj S."/>
        </authorList>
    </citation>
    <scope>NUCLEOTIDE SEQUENCE [LARGE SCALE GENOMIC DNA]</scope>
    <source>
        <strain evidence="2 3">KNDSW-TSA6</strain>
    </source>
</reference>
<protein>
    <submittedName>
        <fullName evidence="2">Phytanoyl-CoA dioxygenase</fullName>
    </submittedName>
</protein>
<evidence type="ECO:0000313" key="3">
    <source>
        <dbReference type="Proteomes" id="UP000215441"/>
    </source>
</evidence>
<dbReference type="AlphaFoldDB" id="A0A235ERM3"/>